<dbReference type="PANTHER" id="PTHR12215">
    <property type="entry name" value="PHOSPHOPANTETHEINE TRANSFERASE"/>
    <property type="match status" value="1"/>
</dbReference>
<name>A0AA43QVY7_9LECA</name>
<dbReference type="PANTHER" id="PTHR12215:SF10">
    <property type="entry name" value="L-AMINOADIPATE-SEMIALDEHYDE DEHYDROGENASE-PHOSPHOPANTETHEINYL TRANSFERASE"/>
    <property type="match status" value="1"/>
</dbReference>
<dbReference type="SUPFAM" id="SSF56214">
    <property type="entry name" value="4'-phosphopantetheinyl transferase"/>
    <property type="match status" value="2"/>
</dbReference>
<organism evidence="5 6">
    <name type="scientific">Ramalina farinacea</name>
    <dbReference type="NCBI Taxonomy" id="258253"/>
    <lineage>
        <taxon>Eukaryota</taxon>
        <taxon>Fungi</taxon>
        <taxon>Dikarya</taxon>
        <taxon>Ascomycota</taxon>
        <taxon>Pezizomycotina</taxon>
        <taxon>Lecanoromycetes</taxon>
        <taxon>OSLEUM clade</taxon>
        <taxon>Lecanoromycetidae</taxon>
        <taxon>Lecanorales</taxon>
        <taxon>Lecanorineae</taxon>
        <taxon>Ramalinaceae</taxon>
        <taxon>Ramalina</taxon>
    </lineage>
</organism>
<evidence type="ECO:0000256" key="2">
    <source>
        <dbReference type="ARBA" id="ARBA00022679"/>
    </source>
</evidence>
<dbReference type="Gene3D" id="3.90.470.20">
    <property type="entry name" value="4'-phosphopantetheinyl transferase domain"/>
    <property type="match status" value="2"/>
</dbReference>
<dbReference type="GO" id="GO:0000287">
    <property type="term" value="F:magnesium ion binding"/>
    <property type="evidence" value="ECO:0007669"/>
    <property type="project" value="InterPro"/>
</dbReference>
<dbReference type="GO" id="GO:0005829">
    <property type="term" value="C:cytosol"/>
    <property type="evidence" value="ECO:0007669"/>
    <property type="project" value="TreeGrafter"/>
</dbReference>
<reference evidence="5" key="1">
    <citation type="journal article" date="2023" name="Genome Biol. Evol.">
        <title>First Whole Genome Sequence and Flow Cytometry Genome Size Data for the Lichen-Forming Fungus Ramalina farinacea (Ascomycota).</title>
        <authorList>
            <person name="Llewellyn T."/>
            <person name="Mian S."/>
            <person name="Hill R."/>
            <person name="Leitch I.J."/>
            <person name="Gaya E."/>
        </authorList>
    </citation>
    <scope>NUCLEOTIDE SEQUENCE</scope>
    <source>
        <strain evidence="5">LIQ254RAFAR</strain>
    </source>
</reference>
<dbReference type="AlphaFoldDB" id="A0AA43QVY7"/>
<feature type="domain" description="4'-phosphopantetheinyl transferase" evidence="3">
    <location>
        <begin position="133"/>
        <end position="270"/>
    </location>
</feature>
<dbReference type="InterPro" id="IPR037143">
    <property type="entry name" value="4-PPantetheinyl_Trfase_dom_sf"/>
</dbReference>
<keyword evidence="2" id="KW-0808">Transferase</keyword>
<proteinExistence type="predicted"/>
<dbReference type="GO" id="GO:0008897">
    <property type="term" value="F:holo-[acyl-carrier-protein] synthase activity"/>
    <property type="evidence" value="ECO:0007669"/>
    <property type="project" value="UniProtKB-EC"/>
</dbReference>
<dbReference type="InterPro" id="IPR008278">
    <property type="entry name" value="4-PPantetheinyl_Trfase_dom"/>
</dbReference>
<comment type="caution">
    <text evidence="5">The sequence shown here is derived from an EMBL/GenBank/DDBJ whole genome shotgun (WGS) entry which is preliminary data.</text>
</comment>
<dbReference type="Proteomes" id="UP001161017">
    <property type="component" value="Unassembled WGS sequence"/>
</dbReference>
<evidence type="ECO:0000259" key="3">
    <source>
        <dbReference type="Pfam" id="PF01648"/>
    </source>
</evidence>
<evidence type="ECO:0000313" key="6">
    <source>
        <dbReference type="Proteomes" id="UP001161017"/>
    </source>
</evidence>
<gene>
    <name evidence="5" type="ORF">OHK93_005085</name>
</gene>
<dbReference type="EMBL" id="JAPUFD010000025">
    <property type="protein sequence ID" value="MDI1493297.1"/>
    <property type="molecule type" value="Genomic_DNA"/>
</dbReference>
<dbReference type="Pfam" id="PF22624">
    <property type="entry name" value="AASDHPPT_N"/>
    <property type="match status" value="1"/>
</dbReference>
<evidence type="ECO:0000256" key="1">
    <source>
        <dbReference type="ARBA" id="ARBA00013172"/>
    </source>
</evidence>
<evidence type="ECO:0000259" key="4">
    <source>
        <dbReference type="Pfam" id="PF22624"/>
    </source>
</evidence>
<feature type="domain" description="4'-phosphopantetheinyl transferase N-terminal" evidence="4">
    <location>
        <begin position="41"/>
        <end position="126"/>
    </location>
</feature>
<accession>A0AA43QVY7</accession>
<dbReference type="InterPro" id="IPR050559">
    <property type="entry name" value="P-Pant_transferase_sf"/>
</dbReference>
<dbReference type="GO" id="GO:0019878">
    <property type="term" value="P:lysine biosynthetic process via aminoadipic acid"/>
    <property type="evidence" value="ECO:0007669"/>
    <property type="project" value="TreeGrafter"/>
</dbReference>
<dbReference type="InterPro" id="IPR055066">
    <property type="entry name" value="AASDHPPT_N"/>
</dbReference>
<sequence length="296" mass="33843">MNQNNVFRWLLNTRDLWYTPFEGVEPFKSTDHWATGHDAQRGLGFLSPPEQAKVLKFYRQSDAKLCLGSCLMKRRAISDALGINWADVIISEDENRKPCYRPSASSPKPMEFNVSHHGTLVALVGCVGNDTKLGVDIVRMSWEKDYTKVMEEGFEAWATTYEMVFSDREVRDIADYIPPPQTSKQEEVRARLRHFYAHWCMKEAYVKMTGEALLANWLKALEFRNVQVPAPAVTGDWGESCTSAEIWFHGERVLDVKLEIQAYKDDYMVATCSSNLSTSFGAFHICDLDNDIYPKT</sequence>
<dbReference type="Pfam" id="PF01648">
    <property type="entry name" value="ACPS"/>
    <property type="match status" value="1"/>
</dbReference>
<evidence type="ECO:0000313" key="5">
    <source>
        <dbReference type="EMBL" id="MDI1493297.1"/>
    </source>
</evidence>
<protein>
    <recommendedName>
        <fullName evidence="1">holo-[acyl-carrier-protein] synthase</fullName>
        <ecNumber evidence="1">2.7.8.7</ecNumber>
    </recommendedName>
</protein>
<keyword evidence="6" id="KW-1185">Reference proteome</keyword>
<dbReference type="EC" id="2.7.8.7" evidence="1"/>